<reference evidence="1" key="1">
    <citation type="journal article" date="2014" name="Int. J. Syst. Evol. Microbiol.">
        <title>Complete genome sequence of Corynebacterium casei LMG S-19264T (=DSM 44701T), isolated from a smear-ripened cheese.</title>
        <authorList>
            <consortium name="US DOE Joint Genome Institute (JGI-PGF)"/>
            <person name="Walter F."/>
            <person name="Albersmeier A."/>
            <person name="Kalinowski J."/>
            <person name="Ruckert C."/>
        </authorList>
    </citation>
    <scope>NUCLEOTIDE SEQUENCE</scope>
    <source>
        <strain evidence="1">CGMCC 4.5737</strain>
    </source>
</reference>
<accession>A0A8J3FXB9</accession>
<evidence type="ECO:0000313" key="2">
    <source>
        <dbReference type="Proteomes" id="UP000637578"/>
    </source>
</evidence>
<organism evidence="1 2">
    <name type="scientific">Longimycelium tulufanense</name>
    <dbReference type="NCBI Taxonomy" id="907463"/>
    <lineage>
        <taxon>Bacteria</taxon>
        <taxon>Bacillati</taxon>
        <taxon>Actinomycetota</taxon>
        <taxon>Actinomycetes</taxon>
        <taxon>Pseudonocardiales</taxon>
        <taxon>Pseudonocardiaceae</taxon>
        <taxon>Longimycelium</taxon>
    </lineage>
</organism>
<sequence length="58" mass="6474">MWWSSGLGRGLLIWARAKPEDGIIFSGDGRSHQIHRRYDRGLADGWVPAGTTNDLVHS</sequence>
<evidence type="ECO:0000313" key="1">
    <source>
        <dbReference type="EMBL" id="GGM60887.1"/>
    </source>
</evidence>
<reference evidence="1" key="2">
    <citation type="submission" date="2020-09" db="EMBL/GenBank/DDBJ databases">
        <authorList>
            <person name="Sun Q."/>
            <person name="Zhou Y."/>
        </authorList>
    </citation>
    <scope>NUCLEOTIDE SEQUENCE</scope>
    <source>
        <strain evidence="1">CGMCC 4.5737</strain>
    </source>
</reference>
<protein>
    <submittedName>
        <fullName evidence="1">Uncharacterized protein</fullName>
    </submittedName>
</protein>
<name>A0A8J3FXB9_9PSEU</name>
<proteinExistence type="predicted"/>
<keyword evidence="2" id="KW-1185">Reference proteome</keyword>
<dbReference type="AlphaFoldDB" id="A0A8J3FXB9"/>
<dbReference type="Proteomes" id="UP000637578">
    <property type="component" value="Unassembled WGS sequence"/>
</dbReference>
<gene>
    <name evidence="1" type="ORF">GCM10012275_34930</name>
</gene>
<comment type="caution">
    <text evidence="1">The sequence shown here is derived from an EMBL/GenBank/DDBJ whole genome shotgun (WGS) entry which is preliminary data.</text>
</comment>
<dbReference type="EMBL" id="BMMK01000015">
    <property type="protein sequence ID" value="GGM60887.1"/>
    <property type="molecule type" value="Genomic_DNA"/>
</dbReference>